<gene>
    <name evidence="1" type="ORF">CCHR01_13390</name>
</gene>
<accession>A0AAD9ECY7</accession>
<reference evidence="1" key="1">
    <citation type="submission" date="2023-01" db="EMBL/GenBank/DDBJ databases">
        <title>Colletotrichum chrysophilum M932 genome sequence.</title>
        <authorList>
            <person name="Baroncelli R."/>
        </authorList>
    </citation>
    <scope>NUCLEOTIDE SEQUENCE</scope>
    <source>
        <strain evidence="1">M932</strain>
    </source>
</reference>
<sequence>MLLYVSWALQSAGLGRSAMAQIEDLAKLPPFHHDMIALDMVQKNFQLSQNNFWKAPNTPSKGTRTSEEWYTRQGYQAIARVDRGYDWMVPETQEHVPVPLVYMIKKLV</sequence>
<comment type="caution">
    <text evidence="1">The sequence shown here is derived from an EMBL/GenBank/DDBJ whole genome shotgun (WGS) entry which is preliminary data.</text>
</comment>
<dbReference type="Proteomes" id="UP001243330">
    <property type="component" value="Unassembled WGS sequence"/>
</dbReference>
<dbReference type="AlphaFoldDB" id="A0AAD9ECY7"/>
<evidence type="ECO:0000313" key="1">
    <source>
        <dbReference type="EMBL" id="KAK1843990.1"/>
    </source>
</evidence>
<dbReference type="EMBL" id="JAQOWY010000331">
    <property type="protein sequence ID" value="KAK1843990.1"/>
    <property type="molecule type" value="Genomic_DNA"/>
</dbReference>
<protein>
    <submittedName>
        <fullName evidence="1">Uncharacterized protein</fullName>
    </submittedName>
</protein>
<keyword evidence="2" id="KW-1185">Reference proteome</keyword>
<organism evidence="1 2">
    <name type="scientific">Colletotrichum chrysophilum</name>
    <dbReference type="NCBI Taxonomy" id="1836956"/>
    <lineage>
        <taxon>Eukaryota</taxon>
        <taxon>Fungi</taxon>
        <taxon>Dikarya</taxon>
        <taxon>Ascomycota</taxon>
        <taxon>Pezizomycotina</taxon>
        <taxon>Sordariomycetes</taxon>
        <taxon>Hypocreomycetidae</taxon>
        <taxon>Glomerellales</taxon>
        <taxon>Glomerellaceae</taxon>
        <taxon>Colletotrichum</taxon>
        <taxon>Colletotrichum gloeosporioides species complex</taxon>
    </lineage>
</organism>
<name>A0AAD9ECY7_9PEZI</name>
<proteinExistence type="predicted"/>
<evidence type="ECO:0000313" key="2">
    <source>
        <dbReference type="Proteomes" id="UP001243330"/>
    </source>
</evidence>